<reference evidence="1 2" key="1">
    <citation type="submission" date="2019-04" db="EMBL/GenBank/DDBJ databases">
        <title>Sulfurimonas crateris sp. nov. a facultative anaerobic sulfur-oxidizing chemolithautotrophic bacterium isolated from a terrestrial mud vulcano.</title>
        <authorList>
            <person name="Ratnikova N.M."/>
            <person name="Slobodkin A.I."/>
            <person name="Merkel A.Y."/>
            <person name="Novikov A."/>
            <person name="Bonch-Osmolovskaya E.A."/>
            <person name="Slobodkina G.B."/>
        </authorList>
    </citation>
    <scope>NUCLEOTIDE SEQUENCE [LARGE SCALE GENOMIC DNA]</scope>
    <source>
        <strain evidence="1 2">SN118</strain>
    </source>
</reference>
<proteinExistence type="predicted"/>
<dbReference type="RefSeq" id="WP_137013740.1">
    <property type="nucleotide sequence ID" value="NZ_SZPX01000005.1"/>
</dbReference>
<dbReference type="Proteomes" id="UP000309561">
    <property type="component" value="Unassembled WGS sequence"/>
</dbReference>
<sequence>MSVIFESTIKMAPKSREEWYIELKDTISGKTEICKNLQEYSKKVEELGADYGGHVDEVRWIKDESVPLHVMDVVRFEMSKLQRELEDEMGKPLISEDAS</sequence>
<evidence type="ECO:0000313" key="1">
    <source>
        <dbReference type="EMBL" id="TKI69277.1"/>
    </source>
</evidence>
<dbReference type="OrthoDB" id="5365811at2"/>
<gene>
    <name evidence="1" type="ORF">FCU45_07085</name>
</gene>
<dbReference type="EMBL" id="SZPX01000005">
    <property type="protein sequence ID" value="TKI69277.1"/>
    <property type="molecule type" value="Genomic_DNA"/>
</dbReference>
<keyword evidence="2" id="KW-1185">Reference proteome</keyword>
<evidence type="ECO:0000313" key="2">
    <source>
        <dbReference type="Proteomes" id="UP000309561"/>
    </source>
</evidence>
<accession>A0A4U2Z506</accession>
<protein>
    <submittedName>
        <fullName evidence="1">Uncharacterized protein</fullName>
    </submittedName>
</protein>
<name>A0A4U2Z506_9BACT</name>
<organism evidence="1 2">
    <name type="scientific">Sulfurimonas crateris</name>
    <dbReference type="NCBI Taxonomy" id="2574727"/>
    <lineage>
        <taxon>Bacteria</taxon>
        <taxon>Pseudomonadati</taxon>
        <taxon>Campylobacterota</taxon>
        <taxon>Epsilonproteobacteria</taxon>
        <taxon>Campylobacterales</taxon>
        <taxon>Sulfurimonadaceae</taxon>
        <taxon>Sulfurimonas</taxon>
    </lineage>
</organism>
<comment type="caution">
    <text evidence="1">The sequence shown here is derived from an EMBL/GenBank/DDBJ whole genome shotgun (WGS) entry which is preliminary data.</text>
</comment>
<dbReference type="AlphaFoldDB" id="A0A4U2Z506"/>